<keyword evidence="3" id="KW-1185">Reference proteome</keyword>
<dbReference type="InterPro" id="IPR027417">
    <property type="entry name" value="P-loop_NTPase"/>
</dbReference>
<dbReference type="Gene3D" id="3.40.50.300">
    <property type="entry name" value="P-loop containing nucleotide triphosphate hydrolases"/>
    <property type="match status" value="1"/>
</dbReference>
<dbReference type="EMBL" id="JBFQGM010000003">
    <property type="protein sequence ID" value="MFL9461239.1"/>
    <property type="molecule type" value="Genomic_DNA"/>
</dbReference>
<proteinExistence type="predicted"/>
<dbReference type="Pfam" id="PF00931">
    <property type="entry name" value="NB-ARC"/>
    <property type="match status" value="1"/>
</dbReference>
<organism evidence="2 3">
    <name type="scientific">Scytonema tolypothrichoides VB-61278_2</name>
    <dbReference type="NCBI Taxonomy" id="3232314"/>
    <lineage>
        <taxon>Bacteria</taxon>
        <taxon>Bacillati</taxon>
        <taxon>Cyanobacteriota</taxon>
        <taxon>Cyanophyceae</taxon>
        <taxon>Nostocales</taxon>
        <taxon>Scytonemataceae</taxon>
        <taxon>Scytonema</taxon>
    </lineage>
</organism>
<reference evidence="2 3" key="1">
    <citation type="submission" date="2024-07" db="EMBL/GenBank/DDBJ databases">
        <authorList>
            <person name="Tripathy S."/>
        </authorList>
    </citation>
    <scope>NUCLEOTIDE SEQUENCE [LARGE SCALE GENOMIC DNA]</scope>
    <source>
        <strain evidence="2 3">VB-61278_2</strain>
    </source>
</reference>
<protein>
    <submittedName>
        <fullName evidence="2">NB-ARC domain-containing protein</fullName>
    </submittedName>
</protein>
<evidence type="ECO:0000313" key="2">
    <source>
        <dbReference type="EMBL" id="MFL9461239.1"/>
    </source>
</evidence>
<accession>A0ABW8WJQ2</accession>
<evidence type="ECO:0000313" key="3">
    <source>
        <dbReference type="Proteomes" id="UP001628874"/>
    </source>
</evidence>
<comment type="caution">
    <text evidence="2">The sequence shown here is derived from an EMBL/GenBank/DDBJ whole genome shotgun (WGS) entry which is preliminary data.</text>
</comment>
<name>A0ABW8WJQ2_9CYAN</name>
<dbReference type="SUPFAM" id="SSF52540">
    <property type="entry name" value="P-loop containing nucleoside triphosphate hydrolases"/>
    <property type="match status" value="1"/>
</dbReference>
<gene>
    <name evidence="2" type="ORF">AB0759_11440</name>
</gene>
<sequence>MKQNRRSRGFILTLKGWDKLQASITKADLTDNAQLGFSLEELSSRMGLALHTVSRIQGRSEPIDKSSLQSAFAAFGLELCEEDYTRPNPPNELEVRGAYPQYDWGEAPSVSVFYGRSVELVQLREWVLEEQCRLVALLGIGGIGKSTLAVKLGLEIQTEFEVVVWRSRRSLQNAPPVEEILTSILQFLLWALRKEIAIAQSFDGKVSKLMECLMNHRCLLILDNVETILLSGDRAGQCRPGYEGYDRLLKCLREVPHRSCVLLTSREKPREMIPLEGEKTGVRSLQLKGLNPTEGRQLFEQKGQFAGTERDWQVLIEHYGGNPLALKMVASGTQELFNGKIASVLDYVQQGIWIFEDIGDLLESQFNRLSMVQEEVMYWLAIHREPVSLAELAEDIVTSASKRQLPQAIKSLLRRSLVEKSEEYFFLQPVVMEYTTQRLLDRVKKLGNGVLGIGHRA</sequence>
<feature type="domain" description="NB-ARC" evidence="1">
    <location>
        <begin position="122"/>
        <end position="268"/>
    </location>
</feature>
<dbReference type="PRINTS" id="PR00364">
    <property type="entry name" value="DISEASERSIST"/>
</dbReference>
<dbReference type="Proteomes" id="UP001628874">
    <property type="component" value="Unassembled WGS sequence"/>
</dbReference>
<dbReference type="RefSeq" id="WP_237265922.1">
    <property type="nucleotide sequence ID" value="NZ_JBFQGM010000003.1"/>
</dbReference>
<dbReference type="InterPro" id="IPR002182">
    <property type="entry name" value="NB-ARC"/>
</dbReference>
<evidence type="ECO:0000259" key="1">
    <source>
        <dbReference type="Pfam" id="PF00931"/>
    </source>
</evidence>
<dbReference type="PANTHER" id="PTHR47691">
    <property type="entry name" value="REGULATOR-RELATED"/>
    <property type="match status" value="1"/>
</dbReference>
<dbReference type="PANTHER" id="PTHR47691:SF3">
    <property type="entry name" value="HTH-TYPE TRANSCRIPTIONAL REGULATOR RV0890C-RELATED"/>
    <property type="match status" value="1"/>
</dbReference>